<feature type="transmembrane region" description="Helical" evidence="1">
    <location>
        <begin position="144"/>
        <end position="162"/>
    </location>
</feature>
<dbReference type="Pfam" id="PF01757">
    <property type="entry name" value="Acyl_transf_3"/>
    <property type="match status" value="1"/>
</dbReference>
<dbReference type="RefSeq" id="WP_150087128.1">
    <property type="nucleotide sequence ID" value="NZ_VWSF01000002.1"/>
</dbReference>
<keyword evidence="3" id="KW-0808">Transferase</keyword>
<dbReference type="AlphaFoldDB" id="A0A5M6DMQ3"/>
<evidence type="ECO:0000313" key="4">
    <source>
        <dbReference type="Proteomes" id="UP000323426"/>
    </source>
</evidence>
<reference evidence="3 4" key="1">
    <citation type="submission" date="2019-09" db="EMBL/GenBank/DDBJ databases">
        <title>Genome sequence and assembly of Adhaeribacter sp.</title>
        <authorList>
            <person name="Chhetri G."/>
        </authorList>
    </citation>
    <scope>NUCLEOTIDE SEQUENCE [LARGE SCALE GENOMIC DNA]</scope>
    <source>
        <strain evidence="3 4">DK36</strain>
    </source>
</reference>
<name>A0A5M6DMQ3_9BACT</name>
<feature type="transmembrane region" description="Helical" evidence="1">
    <location>
        <begin position="295"/>
        <end position="314"/>
    </location>
</feature>
<dbReference type="Proteomes" id="UP000323426">
    <property type="component" value="Unassembled WGS sequence"/>
</dbReference>
<accession>A0A5M6DMQ3</accession>
<feature type="domain" description="Acyltransferase 3" evidence="2">
    <location>
        <begin position="11"/>
        <end position="339"/>
    </location>
</feature>
<dbReference type="GO" id="GO:0000271">
    <property type="term" value="P:polysaccharide biosynthetic process"/>
    <property type="evidence" value="ECO:0007669"/>
    <property type="project" value="TreeGrafter"/>
</dbReference>
<dbReference type="InterPro" id="IPR002656">
    <property type="entry name" value="Acyl_transf_3_dom"/>
</dbReference>
<feature type="transmembrane region" description="Helical" evidence="1">
    <location>
        <begin position="205"/>
        <end position="221"/>
    </location>
</feature>
<feature type="transmembrane region" description="Helical" evidence="1">
    <location>
        <begin position="83"/>
        <end position="101"/>
    </location>
</feature>
<keyword evidence="4" id="KW-1185">Reference proteome</keyword>
<feature type="transmembrane region" description="Helical" evidence="1">
    <location>
        <begin position="320"/>
        <end position="343"/>
    </location>
</feature>
<dbReference type="GO" id="GO:0016747">
    <property type="term" value="F:acyltransferase activity, transferring groups other than amino-acyl groups"/>
    <property type="evidence" value="ECO:0007669"/>
    <property type="project" value="InterPro"/>
</dbReference>
<keyword evidence="3" id="KW-0012">Acyltransferase</keyword>
<dbReference type="PANTHER" id="PTHR23028:SF53">
    <property type="entry name" value="ACYL_TRANSF_3 DOMAIN-CONTAINING PROTEIN"/>
    <property type="match status" value="1"/>
</dbReference>
<dbReference type="GO" id="GO:0016020">
    <property type="term" value="C:membrane"/>
    <property type="evidence" value="ECO:0007669"/>
    <property type="project" value="TreeGrafter"/>
</dbReference>
<dbReference type="InterPro" id="IPR050879">
    <property type="entry name" value="Acyltransferase_3"/>
</dbReference>
<keyword evidence="1" id="KW-0812">Transmembrane</keyword>
<comment type="caution">
    <text evidence="3">The sequence shown here is derived from an EMBL/GenBank/DDBJ whole genome shotgun (WGS) entry which is preliminary data.</text>
</comment>
<protein>
    <submittedName>
        <fullName evidence="3">Acyltransferase</fullName>
    </submittedName>
</protein>
<feature type="transmembrane region" description="Helical" evidence="1">
    <location>
        <begin position="228"/>
        <end position="245"/>
    </location>
</feature>
<keyword evidence="1" id="KW-1133">Transmembrane helix</keyword>
<feature type="transmembrane region" description="Helical" evidence="1">
    <location>
        <begin position="174"/>
        <end position="193"/>
    </location>
</feature>
<proteinExistence type="predicted"/>
<evidence type="ECO:0000313" key="3">
    <source>
        <dbReference type="EMBL" id="KAA5548801.1"/>
    </source>
</evidence>
<evidence type="ECO:0000256" key="1">
    <source>
        <dbReference type="SAM" id="Phobius"/>
    </source>
</evidence>
<evidence type="ECO:0000259" key="2">
    <source>
        <dbReference type="Pfam" id="PF01757"/>
    </source>
</evidence>
<gene>
    <name evidence="3" type="ORF">F0145_04620</name>
</gene>
<dbReference type="PANTHER" id="PTHR23028">
    <property type="entry name" value="ACETYLTRANSFERASE"/>
    <property type="match status" value="1"/>
</dbReference>
<feature type="transmembrane region" description="Helical" evidence="1">
    <location>
        <begin position="38"/>
        <end position="62"/>
    </location>
</feature>
<feature type="transmembrane region" description="Helical" evidence="1">
    <location>
        <begin position="15"/>
        <end position="32"/>
    </location>
</feature>
<feature type="transmembrane region" description="Helical" evidence="1">
    <location>
        <begin position="265"/>
        <end position="283"/>
    </location>
</feature>
<organism evidence="3 4">
    <name type="scientific">Adhaeribacter rhizoryzae</name>
    <dbReference type="NCBI Taxonomy" id="2607907"/>
    <lineage>
        <taxon>Bacteria</taxon>
        <taxon>Pseudomonadati</taxon>
        <taxon>Bacteroidota</taxon>
        <taxon>Cytophagia</taxon>
        <taxon>Cytophagales</taxon>
        <taxon>Hymenobacteraceae</taxon>
        <taxon>Adhaeribacter</taxon>
    </lineage>
</organism>
<keyword evidence="1" id="KW-0472">Membrane</keyword>
<dbReference type="EMBL" id="VWSF01000002">
    <property type="protein sequence ID" value="KAA5548801.1"/>
    <property type="molecule type" value="Genomic_DNA"/>
</dbReference>
<sequence length="373" mass="43271">MQTPKPKLRYLELDALRGIAALFVVFFHFTIYRPEANYGFGLGVTGVDLFFIISGFVILLTLEKTKSWQDFAVSRFSRLYPTYWACAAFTALLIFVWHIWLGKEKMYIQWLDNQDSAAGLLGQFLANLTMFQHYLRVPDLDGPYWTMLIEMLFYFYMAGIFVSKKLKQVENIGTITLVPIIIYSLPFFANNFALAHKILEKALPLINYFPLFLAGIIFYKIKFEGPTVRRYLLIVICYLSQLSLFDDGSKSDIYLAFTPYSYMLTFYFILFMLYVNNFLGFIVNRVTLFLGEVSFSLYLIHQYISIAIVLPVLMQEFNLNFWLASAITLGVALILATLVNHFIEKPAMNYIRRKYKRNSKATDKAVPQLAYNS</sequence>